<accession>A0ABT4A272</accession>
<organism evidence="3 4">
    <name type="scientific">Archangium lansingense</name>
    <dbReference type="NCBI Taxonomy" id="2995310"/>
    <lineage>
        <taxon>Bacteria</taxon>
        <taxon>Pseudomonadati</taxon>
        <taxon>Myxococcota</taxon>
        <taxon>Myxococcia</taxon>
        <taxon>Myxococcales</taxon>
        <taxon>Cystobacterineae</taxon>
        <taxon>Archangiaceae</taxon>
        <taxon>Archangium</taxon>
    </lineage>
</organism>
<evidence type="ECO:0000256" key="1">
    <source>
        <dbReference type="SAM" id="MobiDB-lite"/>
    </source>
</evidence>
<evidence type="ECO:0000313" key="4">
    <source>
        <dbReference type="Proteomes" id="UP001207654"/>
    </source>
</evidence>
<dbReference type="PROSITE" id="PS51257">
    <property type="entry name" value="PROKAR_LIPOPROTEIN"/>
    <property type="match status" value="1"/>
</dbReference>
<evidence type="ECO:0000313" key="3">
    <source>
        <dbReference type="EMBL" id="MCY1075748.1"/>
    </source>
</evidence>
<feature type="chain" id="PRO_5045917298" evidence="2">
    <location>
        <begin position="31"/>
        <end position="399"/>
    </location>
</feature>
<sequence>MPALSPRPRLLLLLTLLLACALVYSGQALAPAPSALPTVPLPGMPMPLPRDPPIRLQGLPSFRAAYEESFRGKPDARFLRAISELERLLGGSASTSVNARFHEGRWVLQVEGKEVGGLPAFPDFADALSHLEARAHQLGVKRLELKEGPLPPSASPLPMGRETLETLRELDEAWSRGRRSPATLVGAARATVALALQLSDLTETADAVPARALALLALGRATTSAALTEERALLAYVLGYERTARKLASALPSGGAARAFLLQEDDVLEALAERDAGAGVASHLWVRRLARMGRVQRAVRSSRLSAQQLGMGLHVVAPRLLLKGTHPEEQFIGRRRCWPWRGSRTSSRSCPSFSHSRPRPSSAMRMPRPGMPPPSSRASSVRGNTSGPSASCGIGGRRG</sequence>
<keyword evidence="2" id="KW-0732">Signal</keyword>
<reference evidence="3 4" key="1">
    <citation type="submission" date="2022-11" db="EMBL/GenBank/DDBJ databases">
        <title>Minimal conservation of predation-associated metabolite biosynthetic gene clusters underscores biosynthetic potential of Myxococcota including descriptions for ten novel species: Archangium lansinium sp. nov., Myxococcus landrumus sp. nov., Nannocystis bai.</title>
        <authorList>
            <person name="Ahearne A."/>
            <person name="Stevens C."/>
            <person name="Phillips K."/>
        </authorList>
    </citation>
    <scope>NUCLEOTIDE SEQUENCE [LARGE SCALE GENOMIC DNA]</scope>
    <source>
        <strain evidence="3 4">MIWBW</strain>
    </source>
</reference>
<dbReference type="Proteomes" id="UP001207654">
    <property type="component" value="Unassembled WGS sequence"/>
</dbReference>
<dbReference type="RefSeq" id="WP_267534663.1">
    <property type="nucleotide sequence ID" value="NZ_JAPNKA010000001.1"/>
</dbReference>
<feature type="compositionally biased region" description="Low complexity" evidence="1">
    <location>
        <begin position="341"/>
        <end position="368"/>
    </location>
</feature>
<gene>
    <name evidence="3" type="ORF">OV287_14830</name>
</gene>
<proteinExistence type="predicted"/>
<name>A0ABT4A272_9BACT</name>
<dbReference type="EMBL" id="JAPNKA010000001">
    <property type="protein sequence ID" value="MCY1075748.1"/>
    <property type="molecule type" value="Genomic_DNA"/>
</dbReference>
<comment type="caution">
    <text evidence="3">The sequence shown here is derived from an EMBL/GenBank/DDBJ whole genome shotgun (WGS) entry which is preliminary data.</text>
</comment>
<keyword evidence="4" id="KW-1185">Reference proteome</keyword>
<feature type="signal peptide" evidence="2">
    <location>
        <begin position="1"/>
        <end position="30"/>
    </location>
</feature>
<evidence type="ECO:0000256" key="2">
    <source>
        <dbReference type="SAM" id="SignalP"/>
    </source>
</evidence>
<feature type="region of interest" description="Disordered" evidence="1">
    <location>
        <begin position="341"/>
        <end position="399"/>
    </location>
</feature>
<protein>
    <submittedName>
        <fullName evidence="3">Uncharacterized protein</fullName>
    </submittedName>
</protein>